<gene>
    <name evidence="1" type="ORF">PAP18089_01674</name>
</gene>
<organism evidence="1 2">
    <name type="scientific">Pandoraea apista</name>
    <dbReference type="NCBI Taxonomy" id="93218"/>
    <lineage>
        <taxon>Bacteria</taxon>
        <taxon>Pseudomonadati</taxon>
        <taxon>Pseudomonadota</taxon>
        <taxon>Betaproteobacteria</taxon>
        <taxon>Burkholderiales</taxon>
        <taxon>Burkholderiaceae</taxon>
        <taxon>Pandoraea</taxon>
    </lineage>
</organism>
<dbReference type="OrthoDB" id="8945217at2"/>
<sequence length="483" mass="49796">MNRVITQIGQSIYEWFFTKPAQDNMVALGKLTAAVLGTSPLANGLACTPTSPASLQVNMGPGEVYALAPLEATAYGTLPADTTHQIVKQGVSLDPVLVSCPPPPTAGQAINYLIQVQYQDQDVSLDPTSGNPAPVVLQFFNSSNPTQPWQGPNNSGQTSNTFRKGVVGIQAKAGIAAPTGTQVAPAPDTGWTGLWVVTVANGQASITAGNIAPYAGAPFLTETLQQKISQTTADARYLQPSQVSGVVGTSRNAKMYVPSASASATFTADEIILESALGGLRYCLSNVSDTFNLTTDMDTGSAPASGFVALYKLYNPSTGASLRRIVNATAAVLPEIYSGAAVPQGFTASALVGVVPTNAAGQFAPFNIKGRTVSIPRRQSISTAVVSAGYSSVTIADIPKNAKWIGGFLGVSNSTANASFGFWVGSDANGSGETWCSGILPQPGVGSTTAFGCAVVSPQTLFYTSTSSGGTVSQNIFTTSYQF</sequence>
<dbReference type="AlphaFoldDB" id="A0A5E5P2Z7"/>
<proteinExistence type="predicted"/>
<protein>
    <submittedName>
        <fullName evidence="1">Tail fiber protein</fullName>
    </submittedName>
</protein>
<reference evidence="1 2" key="1">
    <citation type="submission" date="2019-08" db="EMBL/GenBank/DDBJ databases">
        <authorList>
            <person name="Peeters C."/>
        </authorList>
    </citation>
    <scope>NUCLEOTIDE SEQUENCE [LARGE SCALE GENOMIC DNA]</scope>
    <source>
        <strain evidence="1 2">LMG 18089</strain>
    </source>
</reference>
<name>A0A5E5P2Z7_9BURK</name>
<evidence type="ECO:0000313" key="1">
    <source>
        <dbReference type="EMBL" id="VVG70710.1"/>
    </source>
</evidence>
<dbReference type="EMBL" id="CABPSX010000002">
    <property type="protein sequence ID" value="VVG70710.1"/>
    <property type="molecule type" value="Genomic_DNA"/>
</dbReference>
<dbReference type="Proteomes" id="UP000364291">
    <property type="component" value="Unassembled WGS sequence"/>
</dbReference>
<accession>A0A5E5P2Z7</accession>
<dbReference type="RefSeq" id="WP_094068740.1">
    <property type="nucleotide sequence ID" value="NZ_CABPSX010000002.1"/>
</dbReference>
<evidence type="ECO:0000313" key="2">
    <source>
        <dbReference type="Proteomes" id="UP000364291"/>
    </source>
</evidence>